<dbReference type="Gene3D" id="3.40.50.2000">
    <property type="entry name" value="Glycogen Phosphorylase B"/>
    <property type="match status" value="2"/>
</dbReference>
<evidence type="ECO:0000313" key="3">
    <source>
        <dbReference type="Proteomes" id="UP000178370"/>
    </source>
</evidence>
<protein>
    <recommendedName>
        <fullName evidence="1">Glycosyltransferase subfamily 4-like N-terminal domain-containing protein</fullName>
    </recommendedName>
</protein>
<dbReference type="Proteomes" id="UP000178370">
    <property type="component" value="Unassembled WGS sequence"/>
</dbReference>
<evidence type="ECO:0000313" key="2">
    <source>
        <dbReference type="EMBL" id="OGG49551.1"/>
    </source>
</evidence>
<dbReference type="PANTHER" id="PTHR12526">
    <property type="entry name" value="GLYCOSYLTRANSFERASE"/>
    <property type="match status" value="1"/>
</dbReference>
<dbReference type="Pfam" id="PF13439">
    <property type="entry name" value="Glyco_transf_4"/>
    <property type="match status" value="1"/>
</dbReference>
<organism evidence="2 3">
    <name type="scientific">Candidatus Kaiserbacteria bacterium RIFCSPHIGHO2_01_FULL_54_36</name>
    <dbReference type="NCBI Taxonomy" id="1798482"/>
    <lineage>
        <taxon>Bacteria</taxon>
        <taxon>Candidatus Kaiseribacteriota</taxon>
    </lineage>
</organism>
<comment type="caution">
    <text evidence="2">The sequence shown here is derived from an EMBL/GenBank/DDBJ whole genome shotgun (WGS) entry which is preliminary data.</text>
</comment>
<dbReference type="AlphaFoldDB" id="A0A1F6CKQ7"/>
<sequence>MKQAPDLSKSEAIRDKSQSPWGARKKVLYLITKATYGGAQRYVFDLATHLPREKFEPIVAFGERGKLVEMLESANIPTKHIPFLGRDIALISDIASFFQILVLFWRVRPDVVHLNSSKAASLGALAARILLVPQIIFTVHGWPFKEERGLLIRKLIYFLSWHTAILSHVTIVVSKIDETLGKQMWRLSKKITYIPIGIQKPDFVSRNEAWEFIKGHTILQEAREGWPRFVTIAELTRNKGLRYAVEAAAELKSQGIEFVHIVFGDGELRADLEKTIREFDVVDRVFLAGFIPEASTYLPAFDLFILPSIKEGMPYVLLEAVAAGLPIVTTTAVNPEFVEQAQHVRAVSPADPQALAEAIIETMRDRSETELFPAKAQYPLDEMIEKTVMLYRTAPRLRGQEAGR</sequence>
<proteinExistence type="predicted"/>
<accession>A0A1F6CKQ7</accession>
<reference evidence="2 3" key="1">
    <citation type="journal article" date="2016" name="Nat. Commun.">
        <title>Thousands of microbial genomes shed light on interconnected biogeochemical processes in an aquifer system.</title>
        <authorList>
            <person name="Anantharaman K."/>
            <person name="Brown C.T."/>
            <person name="Hug L.A."/>
            <person name="Sharon I."/>
            <person name="Castelle C.J."/>
            <person name="Probst A.J."/>
            <person name="Thomas B.C."/>
            <person name="Singh A."/>
            <person name="Wilkins M.J."/>
            <person name="Karaoz U."/>
            <person name="Brodie E.L."/>
            <person name="Williams K.H."/>
            <person name="Hubbard S.S."/>
            <person name="Banfield J.F."/>
        </authorList>
    </citation>
    <scope>NUCLEOTIDE SEQUENCE [LARGE SCALE GENOMIC DNA]</scope>
</reference>
<dbReference type="EMBL" id="MFKV01000029">
    <property type="protein sequence ID" value="OGG49551.1"/>
    <property type="molecule type" value="Genomic_DNA"/>
</dbReference>
<feature type="domain" description="Glycosyltransferase subfamily 4-like N-terminal" evidence="1">
    <location>
        <begin position="36"/>
        <end position="198"/>
    </location>
</feature>
<dbReference type="STRING" id="1798482.A2763_01915"/>
<dbReference type="Pfam" id="PF13692">
    <property type="entry name" value="Glyco_trans_1_4"/>
    <property type="match status" value="1"/>
</dbReference>
<dbReference type="SUPFAM" id="SSF53756">
    <property type="entry name" value="UDP-Glycosyltransferase/glycogen phosphorylase"/>
    <property type="match status" value="1"/>
</dbReference>
<evidence type="ECO:0000259" key="1">
    <source>
        <dbReference type="Pfam" id="PF13439"/>
    </source>
</evidence>
<dbReference type="InterPro" id="IPR028098">
    <property type="entry name" value="Glyco_trans_4-like_N"/>
</dbReference>
<gene>
    <name evidence="2" type="ORF">A2763_01915</name>
</gene>
<name>A0A1F6CKQ7_9BACT</name>